<evidence type="ECO:0000313" key="2">
    <source>
        <dbReference type="EMBL" id="CAL6034124.1"/>
    </source>
</evidence>
<protein>
    <submittedName>
        <fullName evidence="2">Hypothetical_protein</fullName>
    </submittedName>
</protein>
<dbReference type="Proteomes" id="UP001642409">
    <property type="component" value="Unassembled WGS sequence"/>
</dbReference>
<evidence type="ECO:0000313" key="1">
    <source>
        <dbReference type="EMBL" id="CAI9970937.1"/>
    </source>
</evidence>
<name>A0AA86RD38_9EUKA</name>
<evidence type="ECO:0000313" key="3">
    <source>
        <dbReference type="Proteomes" id="UP001642409"/>
    </source>
</evidence>
<dbReference type="AlphaFoldDB" id="A0AA86RD38"/>
<sequence>MNSLKNKTSSYLHQIQKLEHCKLMKNIQHNQCNQLSQAYLTKNYEDTQAKWTVSDNFNLNLQLQAVILIKHKVPACFVQFLFEAERASNNIGFQCIDKQKQVVI</sequence>
<dbReference type="EMBL" id="CAXDID020000127">
    <property type="protein sequence ID" value="CAL6034124.1"/>
    <property type="molecule type" value="Genomic_DNA"/>
</dbReference>
<gene>
    <name evidence="2" type="ORF">HINF_LOCUS35301</name>
    <name evidence="1" type="ORF">HINF_LOCUS58582</name>
</gene>
<reference evidence="2 3" key="2">
    <citation type="submission" date="2024-07" db="EMBL/GenBank/DDBJ databases">
        <authorList>
            <person name="Akdeniz Z."/>
        </authorList>
    </citation>
    <scope>NUCLEOTIDE SEQUENCE [LARGE SCALE GENOMIC DNA]</scope>
</reference>
<accession>A0AA86RD38</accession>
<dbReference type="EMBL" id="CATOUU010001084">
    <property type="protein sequence ID" value="CAI9970937.1"/>
    <property type="molecule type" value="Genomic_DNA"/>
</dbReference>
<comment type="caution">
    <text evidence="1">The sequence shown here is derived from an EMBL/GenBank/DDBJ whole genome shotgun (WGS) entry which is preliminary data.</text>
</comment>
<organism evidence="1">
    <name type="scientific">Hexamita inflata</name>
    <dbReference type="NCBI Taxonomy" id="28002"/>
    <lineage>
        <taxon>Eukaryota</taxon>
        <taxon>Metamonada</taxon>
        <taxon>Diplomonadida</taxon>
        <taxon>Hexamitidae</taxon>
        <taxon>Hexamitinae</taxon>
        <taxon>Hexamita</taxon>
    </lineage>
</organism>
<proteinExistence type="predicted"/>
<keyword evidence="3" id="KW-1185">Reference proteome</keyword>
<reference evidence="1" key="1">
    <citation type="submission" date="2023-06" db="EMBL/GenBank/DDBJ databases">
        <authorList>
            <person name="Kurt Z."/>
        </authorList>
    </citation>
    <scope>NUCLEOTIDE SEQUENCE</scope>
</reference>